<dbReference type="GeneID" id="7443279"/>
<keyword evidence="2" id="KW-1185">Reference proteome</keyword>
<sequence>MSTSSIFKSFVLATTFISSTSFAQFLGNWDLDFLSLDTDFSASSTDEFVLHYRIGKDRVFAADLYDKGCSIAVDIPITTTPVRTSKDDDHDTLDIHLDLDKSAITSSNIWTAFSRKLEICVRLRLISATGTTVIKEHFQEISTSFDFAVDFDVDSALVSASMSQGISSQVDSAQVETYVEACKCDGTNFVCNDTPVASSSEEMWLCVRSLSSDMNIDSMSTLQLNQLGNEPFIYIDGNTVQDESISRRFVVPEKNGVAVTMLVPSAYWSYSGSASITLSGSVWLMFSGGSRRKLNIPLNTSPRVLRKDSFADAATASNEQSSFHVDVALKQSEILETKLLVNTAAGIFTSTNWMLVAMALAHML</sequence>
<reference evidence="1 2" key="1">
    <citation type="journal article" date="2004" name="Science">
        <title>The genome of the diatom Thalassiosira pseudonana: ecology, evolution, and metabolism.</title>
        <authorList>
            <person name="Armbrust E.V."/>
            <person name="Berges J.A."/>
            <person name="Bowler C."/>
            <person name="Green B.R."/>
            <person name="Martinez D."/>
            <person name="Putnam N.H."/>
            <person name="Zhou S."/>
            <person name="Allen A.E."/>
            <person name="Apt K.E."/>
            <person name="Bechner M."/>
            <person name="Brzezinski M.A."/>
            <person name="Chaal B.K."/>
            <person name="Chiovitti A."/>
            <person name="Davis A.K."/>
            <person name="Demarest M.S."/>
            <person name="Detter J.C."/>
            <person name="Glavina T."/>
            <person name="Goodstein D."/>
            <person name="Hadi M.Z."/>
            <person name="Hellsten U."/>
            <person name="Hildebrand M."/>
            <person name="Jenkins B.D."/>
            <person name="Jurka J."/>
            <person name="Kapitonov V.V."/>
            <person name="Kroger N."/>
            <person name="Lau W.W."/>
            <person name="Lane T.W."/>
            <person name="Larimer F.W."/>
            <person name="Lippmeier J.C."/>
            <person name="Lucas S."/>
            <person name="Medina M."/>
            <person name="Montsant A."/>
            <person name="Obornik M."/>
            <person name="Parker M.S."/>
            <person name="Palenik B."/>
            <person name="Pazour G.J."/>
            <person name="Richardson P.M."/>
            <person name="Rynearson T.A."/>
            <person name="Saito M.A."/>
            <person name="Schwartz D.C."/>
            <person name="Thamatrakoln K."/>
            <person name="Valentin K."/>
            <person name="Vardi A."/>
            <person name="Wilkerson F.P."/>
            <person name="Rokhsar D.S."/>
        </authorList>
    </citation>
    <scope>NUCLEOTIDE SEQUENCE [LARGE SCALE GENOMIC DNA]</scope>
    <source>
        <strain evidence="1 2">CCMP1335</strain>
    </source>
</reference>
<accession>B8LBS6</accession>
<dbReference type="HOGENOM" id="CLU_761840_0_0_1"/>
<dbReference type="AlphaFoldDB" id="B8LBS6"/>
<dbReference type="OMA" id="AMALAHM"/>
<dbReference type="RefSeq" id="XP_002296537.1">
    <property type="nucleotide sequence ID" value="XM_002296501.1"/>
</dbReference>
<reference evidence="1 2" key="2">
    <citation type="journal article" date="2008" name="Nature">
        <title>The Phaeodactylum genome reveals the evolutionary history of diatom genomes.</title>
        <authorList>
            <person name="Bowler C."/>
            <person name="Allen A.E."/>
            <person name="Badger J.H."/>
            <person name="Grimwood J."/>
            <person name="Jabbari K."/>
            <person name="Kuo A."/>
            <person name="Maheswari U."/>
            <person name="Martens C."/>
            <person name="Maumus F."/>
            <person name="Otillar R.P."/>
            <person name="Rayko E."/>
            <person name="Salamov A."/>
            <person name="Vandepoele K."/>
            <person name="Beszteri B."/>
            <person name="Gruber A."/>
            <person name="Heijde M."/>
            <person name="Katinka M."/>
            <person name="Mock T."/>
            <person name="Valentin K."/>
            <person name="Verret F."/>
            <person name="Berges J.A."/>
            <person name="Brownlee C."/>
            <person name="Cadoret J.P."/>
            <person name="Chiovitti A."/>
            <person name="Choi C.J."/>
            <person name="Coesel S."/>
            <person name="De Martino A."/>
            <person name="Detter J.C."/>
            <person name="Durkin C."/>
            <person name="Falciatore A."/>
            <person name="Fournet J."/>
            <person name="Haruta M."/>
            <person name="Huysman M.J."/>
            <person name="Jenkins B.D."/>
            <person name="Jiroutova K."/>
            <person name="Jorgensen R.E."/>
            <person name="Joubert Y."/>
            <person name="Kaplan A."/>
            <person name="Kroger N."/>
            <person name="Kroth P.G."/>
            <person name="La Roche J."/>
            <person name="Lindquist E."/>
            <person name="Lommer M."/>
            <person name="Martin-Jezequel V."/>
            <person name="Lopez P.J."/>
            <person name="Lucas S."/>
            <person name="Mangogna M."/>
            <person name="McGinnis K."/>
            <person name="Medlin L.K."/>
            <person name="Montsant A."/>
            <person name="Oudot-Le Secq M.P."/>
            <person name="Napoli C."/>
            <person name="Obornik M."/>
            <person name="Parker M.S."/>
            <person name="Petit J.L."/>
            <person name="Porcel B.M."/>
            <person name="Poulsen N."/>
            <person name="Robison M."/>
            <person name="Rychlewski L."/>
            <person name="Rynearson T.A."/>
            <person name="Schmutz J."/>
            <person name="Shapiro H."/>
            <person name="Siaut M."/>
            <person name="Stanley M."/>
            <person name="Sussman M.R."/>
            <person name="Taylor A.R."/>
            <person name="Vardi A."/>
            <person name="von Dassow P."/>
            <person name="Vyverman W."/>
            <person name="Willis A."/>
            <person name="Wyrwicz L.S."/>
            <person name="Rokhsar D.S."/>
            <person name="Weissenbach J."/>
            <person name="Armbrust E.V."/>
            <person name="Green B.R."/>
            <person name="Van de Peer Y."/>
            <person name="Grigoriev I.V."/>
        </authorList>
    </citation>
    <scope>NUCLEOTIDE SEQUENCE [LARGE SCALE GENOMIC DNA]</scope>
    <source>
        <strain evidence="1 2">CCMP1335</strain>
    </source>
</reference>
<name>B8LBS6_THAPS</name>
<proteinExistence type="predicted"/>
<evidence type="ECO:0000313" key="1">
    <source>
        <dbReference type="EMBL" id="EED87233.1"/>
    </source>
</evidence>
<dbReference type="EMBL" id="DS999415">
    <property type="protein sequence ID" value="EED87233.1"/>
    <property type="molecule type" value="Genomic_DNA"/>
</dbReference>
<organism evidence="1 2">
    <name type="scientific">Thalassiosira pseudonana</name>
    <name type="common">Marine diatom</name>
    <name type="synonym">Cyclotella nana</name>
    <dbReference type="NCBI Taxonomy" id="35128"/>
    <lineage>
        <taxon>Eukaryota</taxon>
        <taxon>Sar</taxon>
        <taxon>Stramenopiles</taxon>
        <taxon>Ochrophyta</taxon>
        <taxon>Bacillariophyta</taxon>
        <taxon>Coscinodiscophyceae</taxon>
        <taxon>Thalassiosirophycidae</taxon>
        <taxon>Thalassiosirales</taxon>
        <taxon>Thalassiosiraceae</taxon>
        <taxon>Thalassiosira</taxon>
    </lineage>
</organism>
<dbReference type="Proteomes" id="UP000001449">
    <property type="component" value="Chromosome 11"/>
</dbReference>
<evidence type="ECO:0000313" key="2">
    <source>
        <dbReference type="Proteomes" id="UP000001449"/>
    </source>
</evidence>
<dbReference type="PaxDb" id="35128-Thaps8700"/>
<dbReference type="InParanoid" id="B8LBS6"/>
<protein>
    <submittedName>
        <fullName evidence="1">Uncharacterized protein</fullName>
    </submittedName>
</protein>
<gene>
    <name evidence="1" type="ORF">THAPSDRAFT_8700</name>
</gene>
<dbReference type="KEGG" id="tps:THAPSDRAFT_8700"/>